<evidence type="ECO:0000313" key="1">
    <source>
        <dbReference type="EMBL" id="KKL10728.1"/>
    </source>
</evidence>
<comment type="caution">
    <text evidence="1">The sequence shown here is derived from an EMBL/GenBank/DDBJ whole genome shotgun (WGS) entry which is preliminary data.</text>
</comment>
<accession>A0A0F9DFF7</accession>
<sequence length="78" mass="9563">MSDIQEQFARFVERWRGYLDCDPAPSNSEHFEEELRDFILKFLEECCEAADSMSFLNYNELCKRFNEHFPWLESWRND</sequence>
<protein>
    <submittedName>
        <fullName evidence="1">Uncharacterized protein</fullName>
    </submittedName>
</protein>
<proteinExistence type="predicted"/>
<dbReference type="AlphaFoldDB" id="A0A0F9DFF7"/>
<gene>
    <name evidence="1" type="ORF">LCGC14_2552920</name>
</gene>
<name>A0A0F9DFF7_9ZZZZ</name>
<organism evidence="1">
    <name type="scientific">marine sediment metagenome</name>
    <dbReference type="NCBI Taxonomy" id="412755"/>
    <lineage>
        <taxon>unclassified sequences</taxon>
        <taxon>metagenomes</taxon>
        <taxon>ecological metagenomes</taxon>
    </lineage>
</organism>
<reference evidence="1" key="1">
    <citation type="journal article" date="2015" name="Nature">
        <title>Complex archaea that bridge the gap between prokaryotes and eukaryotes.</title>
        <authorList>
            <person name="Spang A."/>
            <person name="Saw J.H."/>
            <person name="Jorgensen S.L."/>
            <person name="Zaremba-Niedzwiedzka K."/>
            <person name="Martijn J."/>
            <person name="Lind A.E."/>
            <person name="van Eijk R."/>
            <person name="Schleper C."/>
            <person name="Guy L."/>
            <person name="Ettema T.J."/>
        </authorList>
    </citation>
    <scope>NUCLEOTIDE SEQUENCE</scope>
</reference>
<dbReference type="EMBL" id="LAZR01041942">
    <property type="protein sequence ID" value="KKL10728.1"/>
    <property type="molecule type" value="Genomic_DNA"/>
</dbReference>